<evidence type="ECO:0000256" key="6">
    <source>
        <dbReference type="ARBA" id="ARBA00047475"/>
    </source>
</evidence>
<dbReference type="PANTHER" id="PTHR48043:SF22">
    <property type="entry name" value="GLUCURONOSYLTRANSFERASE"/>
    <property type="match status" value="1"/>
</dbReference>
<keyword evidence="5" id="KW-0732">Signal</keyword>
<dbReference type="PANTHER" id="PTHR48043">
    <property type="entry name" value="EG:EG0003.4 PROTEIN-RELATED"/>
    <property type="match status" value="1"/>
</dbReference>
<protein>
    <recommendedName>
        <fullName evidence="2">glucuronosyltransferase</fullName>
        <ecNumber evidence="2">2.4.1.17</ecNumber>
    </recommendedName>
</protein>
<evidence type="ECO:0000313" key="8">
    <source>
        <dbReference type="Proteomes" id="UP000054495"/>
    </source>
</evidence>
<evidence type="ECO:0000256" key="1">
    <source>
        <dbReference type="ARBA" id="ARBA00009995"/>
    </source>
</evidence>
<dbReference type="InterPro" id="IPR002213">
    <property type="entry name" value="UDP_glucos_trans"/>
</dbReference>
<evidence type="ECO:0000256" key="5">
    <source>
        <dbReference type="ARBA" id="ARBA00022729"/>
    </source>
</evidence>
<sequence>MLEQYDSCGFGIFRAVGIHNIVWLSATGTYAEQPQTIGVNYPLSYVPNLFAPLGDEMNFLERAQNVLISAVTSLVYSSTRAQQSKIFWRTGDLAFGEDLLSTARSSDSIVANTLPSLDFAMPTSNKMAYIGGFTVQKQPGVLDMNNFFTAFSRFPEITFIVKYETANSTVTIPPNVQLTQWIPQAKLMAHPNYLAIITHGGWSSILESINVGKPLVLMPLFADHGKNSKAVEAKGAAVILDKMNPKTADIMKAITSVTTNQRYRENCAKLSRMMQDPSPIDHAALLDYQVRRAAKLTRKSFQLSPKECIHSPISSYLEVFIGISIALVTIAS</sequence>
<organism evidence="7 8">
    <name type="scientific">Ancylostoma ceylanicum</name>
    <dbReference type="NCBI Taxonomy" id="53326"/>
    <lineage>
        <taxon>Eukaryota</taxon>
        <taxon>Metazoa</taxon>
        <taxon>Ecdysozoa</taxon>
        <taxon>Nematoda</taxon>
        <taxon>Chromadorea</taxon>
        <taxon>Rhabditida</taxon>
        <taxon>Rhabditina</taxon>
        <taxon>Rhabditomorpha</taxon>
        <taxon>Strongyloidea</taxon>
        <taxon>Ancylostomatidae</taxon>
        <taxon>Ancylostomatinae</taxon>
        <taxon>Ancylostoma</taxon>
    </lineage>
</organism>
<keyword evidence="4 7" id="KW-0808">Transferase</keyword>
<name>A0A0D6LV20_9BILA</name>
<keyword evidence="3" id="KW-0328">Glycosyltransferase</keyword>
<proteinExistence type="inferred from homology"/>
<dbReference type="CDD" id="cd03784">
    <property type="entry name" value="GT1_Gtf-like"/>
    <property type="match status" value="1"/>
</dbReference>
<comment type="similarity">
    <text evidence="1">Belongs to the UDP-glycosyltransferase family.</text>
</comment>
<keyword evidence="8" id="KW-1185">Reference proteome</keyword>
<evidence type="ECO:0000256" key="4">
    <source>
        <dbReference type="ARBA" id="ARBA00022679"/>
    </source>
</evidence>
<gene>
    <name evidence="7" type="ORF">ANCCEY_06978</name>
</gene>
<accession>A0A0D6LV20</accession>
<dbReference type="AlphaFoldDB" id="A0A0D6LV20"/>
<evidence type="ECO:0000256" key="3">
    <source>
        <dbReference type="ARBA" id="ARBA00022676"/>
    </source>
</evidence>
<comment type="catalytic activity">
    <reaction evidence="6">
        <text>glucuronate acceptor + UDP-alpha-D-glucuronate = acceptor beta-D-glucuronoside + UDP + H(+)</text>
        <dbReference type="Rhea" id="RHEA:21032"/>
        <dbReference type="ChEBI" id="CHEBI:15378"/>
        <dbReference type="ChEBI" id="CHEBI:58052"/>
        <dbReference type="ChEBI" id="CHEBI:58223"/>
        <dbReference type="ChEBI" id="CHEBI:132367"/>
        <dbReference type="ChEBI" id="CHEBI:132368"/>
        <dbReference type="EC" id="2.4.1.17"/>
    </reaction>
</comment>
<dbReference type="InterPro" id="IPR050271">
    <property type="entry name" value="UDP-glycosyltransferase"/>
</dbReference>
<dbReference type="EC" id="2.4.1.17" evidence="2"/>
<dbReference type="Pfam" id="PF00201">
    <property type="entry name" value="UDPGT"/>
    <property type="match status" value="2"/>
</dbReference>
<dbReference type="Proteomes" id="UP000054495">
    <property type="component" value="Unassembled WGS sequence"/>
</dbReference>
<dbReference type="GO" id="GO:0015020">
    <property type="term" value="F:glucuronosyltransferase activity"/>
    <property type="evidence" value="ECO:0007669"/>
    <property type="project" value="UniProtKB-EC"/>
</dbReference>
<dbReference type="SUPFAM" id="SSF53756">
    <property type="entry name" value="UDP-Glycosyltransferase/glycogen phosphorylase"/>
    <property type="match status" value="1"/>
</dbReference>
<reference evidence="7 8" key="1">
    <citation type="submission" date="2013-05" db="EMBL/GenBank/DDBJ databases">
        <title>Draft genome of the parasitic nematode Anyclostoma ceylanicum.</title>
        <authorList>
            <person name="Mitreva M."/>
        </authorList>
    </citation>
    <scope>NUCLEOTIDE SEQUENCE [LARGE SCALE GENOMIC DNA]</scope>
</reference>
<evidence type="ECO:0000313" key="7">
    <source>
        <dbReference type="EMBL" id="EPB73916.1"/>
    </source>
</evidence>
<dbReference type="EMBL" id="KE124964">
    <property type="protein sequence ID" value="EPB73916.1"/>
    <property type="molecule type" value="Genomic_DNA"/>
</dbReference>
<evidence type="ECO:0000256" key="2">
    <source>
        <dbReference type="ARBA" id="ARBA00012544"/>
    </source>
</evidence>
<dbReference type="Gene3D" id="3.40.50.2000">
    <property type="entry name" value="Glycogen Phosphorylase B"/>
    <property type="match status" value="1"/>
</dbReference>